<evidence type="ECO:0000256" key="3">
    <source>
        <dbReference type="ARBA" id="ARBA00022840"/>
    </source>
</evidence>
<feature type="compositionally biased region" description="Low complexity" evidence="4">
    <location>
        <begin position="159"/>
        <end position="169"/>
    </location>
</feature>
<keyword evidence="2" id="KW-0547">Nucleotide-binding</keyword>
<feature type="compositionally biased region" description="Low complexity" evidence="4">
    <location>
        <begin position="457"/>
        <end position="481"/>
    </location>
</feature>
<evidence type="ECO:0000256" key="4">
    <source>
        <dbReference type="SAM" id="MobiDB-lite"/>
    </source>
</evidence>
<keyword evidence="1" id="KW-0418">Kinase</keyword>
<dbReference type="SUPFAM" id="SSF56112">
    <property type="entry name" value="Protein kinase-like (PK-like)"/>
    <property type="match status" value="1"/>
</dbReference>
<feature type="region of interest" description="Disordered" evidence="4">
    <location>
        <begin position="159"/>
        <end position="179"/>
    </location>
</feature>
<reference evidence="7" key="1">
    <citation type="journal article" date="2014" name="Proc. Natl. Acad. Sci. U.S.A.">
        <title>Extensive sampling of basidiomycete genomes demonstrates inadequacy of the white-rot/brown-rot paradigm for wood decay fungi.</title>
        <authorList>
            <person name="Riley R."/>
            <person name="Salamov A.A."/>
            <person name="Brown D.W."/>
            <person name="Nagy L.G."/>
            <person name="Floudas D."/>
            <person name="Held B.W."/>
            <person name="Levasseur A."/>
            <person name="Lombard V."/>
            <person name="Morin E."/>
            <person name="Otillar R."/>
            <person name="Lindquist E.A."/>
            <person name="Sun H."/>
            <person name="LaButti K.M."/>
            <person name="Schmutz J."/>
            <person name="Jabbour D."/>
            <person name="Luo H."/>
            <person name="Baker S.E."/>
            <person name="Pisabarro A.G."/>
            <person name="Walton J.D."/>
            <person name="Blanchette R.A."/>
            <person name="Henrissat B."/>
            <person name="Martin F."/>
            <person name="Cullen D."/>
            <person name="Hibbett D.S."/>
            <person name="Grigoriev I.V."/>
        </authorList>
    </citation>
    <scope>NUCLEOTIDE SEQUENCE [LARGE SCALE GENOMIC DNA]</scope>
    <source>
        <strain evidence="7">CBS 339.88</strain>
    </source>
</reference>
<dbReference type="Proteomes" id="UP000027222">
    <property type="component" value="Unassembled WGS sequence"/>
</dbReference>
<feature type="compositionally biased region" description="Basic and acidic residues" evidence="4">
    <location>
        <begin position="252"/>
        <end position="263"/>
    </location>
</feature>
<keyword evidence="7" id="KW-1185">Reference proteome</keyword>
<dbReference type="PANTHER" id="PTHR24055">
    <property type="entry name" value="MITOGEN-ACTIVATED PROTEIN KINASE"/>
    <property type="match status" value="1"/>
</dbReference>
<dbReference type="InterPro" id="IPR050117">
    <property type="entry name" value="MAPK"/>
</dbReference>
<dbReference type="EMBL" id="KL142367">
    <property type="protein sequence ID" value="KDR85845.1"/>
    <property type="molecule type" value="Genomic_DNA"/>
</dbReference>
<keyword evidence="1" id="KW-0723">Serine/threonine-protein kinase</keyword>
<feature type="region of interest" description="Disordered" evidence="4">
    <location>
        <begin position="457"/>
        <end position="493"/>
    </location>
</feature>
<gene>
    <name evidence="6" type="ORF">GALMADRAFT_109338</name>
</gene>
<dbReference type="SMART" id="SM00220">
    <property type="entry name" value="S_TKc"/>
    <property type="match status" value="1"/>
</dbReference>
<evidence type="ECO:0000313" key="6">
    <source>
        <dbReference type="EMBL" id="KDR85845.1"/>
    </source>
</evidence>
<name>A0A067TRJ3_GALM3</name>
<dbReference type="STRING" id="685588.A0A067TRJ3"/>
<dbReference type="Gene3D" id="1.10.510.10">
    <property type="entry name" value="Transferase(Phosphotransferase) domain 1"/>
    <property type="match status" value="1"/>
</dbReference>
<dbReference type="GO" id="GO:0004674">
    <property type="term" value="F:protein serine/threonine kinase activity"/>
    <property type="evidence" value="ECO:0007669"/>
    <property type="project" value="UniProtKB-KW"/>
</dbReference>
<protein>
    <recommendedName>
        <fullName evidence="5">Protein kinase domain-containing protein</fullName>
    </recommendedName>
</protein>
<dbReference type="InterPro" id="IPR011009">
    <property type="entry name" value="Kinase-like_dom_sf"/>
</dbReference>
<evidence type="ECO:0000313" key="7">
    <source>
        <dbReference type="Proteomes" id="UP000027222"/>
    </source>
</evidence>
<dbReference type="OrthoDB" id="413582at2759"/>
<dbReference type="Pfam" id="PF00069">
    <property type="entry name" value="Pkinase"/>
    <property type="match status" value="1"/>
</dbReference>
<feature type="compositionally biased region" description="Acidic residues" evidence="4">
    <location>
        <begin position="324"/>
        <end position="335"/>
    </location>
</feature>
<dbReference type="InterPro" id="IPR000719">
    <property type="entry name" value="Prot_kinase_dom"/>
</dbReference>
<feature type="domain" description="Protein kinase" evidence="5">
    <location>
        <begin position="33"/>
        <end position="521"/>
    </location>
</feature>
<keyword evidence="3" id="KW-0067">ATP-binding</keyword>
<feature type="region of interest" description="Disordered" evidence="4">
    <location>
        <begin position="12"/>
        <end position="32"/>
    </location>
</feature>
<proteinExistence type="predicted"/>
<dbReference type="HOGENOM" id="CLU_000288_50_0_1"/>
<sequence length="630" mass="68898">MAHFMPGANIVHADDLSDSNSGSGSGTQWDTPESQYDLIQEGPFATVSRTCTEIKDDGEPQWVVVKSSTTQRRFAREPHDIVKELRLLSGMAHLNIVSVLGSFRDDEQHMLSIYMPYLPISLSSILASPHFSPHLLPSHLPPSSVSASYSASYSYSYPASTPSTSTSTPNTHHAEAQAAAQAHEAQFTLLAKSLMLQTLSALAFLHDPSRRTGHRDIKPENIMLTRDGCVKLIDFGVAWKEVESEEEEQEEGEGRKERERERTRDLWPETRGRMYFEVSTRAYRTPELLFSTRNYDQCAIDLWSLGAIFAEFFTPLRLAAASSDDGDDDEDEVDDSSSSSSSSSSSAADSKTNTKTNSKSNSKHDGKADKPLDPFVVPRYLRIGYPGARWRRDTLFNGERGEIGLAWSIFKVFGTPDKENWPGFEDLPGATSVVFNVVPRVPLLPLLPNLPPSSITVAAPPSTSTSTSTSSSPTPTPSKNAPAPPPEHTSRSPITDLLSRLLTYPPAERISAEEAMRHAWFTGCPSLSSAAVVASDSNPDPVSGSGSGSGESAVAPAPARKEQPAEENPTKEKEQQTKEKENPIKEKETTPILLPPGYALDRNQGWLRGVLVYEWRGRTLGDVLGDVLGE</sequence>
<feature type="region of interest" description="Disordered" evidence="4">
    <location>
        <begin position="243"/>
        <end position="263"/>
    </location>
</feature>
<feature type="compositionally biased region" description="Basic and acidic residues" evidence="4">
    <location>
        <begin position="362"/>
        <end position="371"/>
    </location>
</feature>
<dbReference type="AlphaFoldDB" id="A0A067TRJ3"/>
<dbReference type="Gene3D" id="3.30.200.20">
    <property type="entry name" value="Phosphorylase Kinase, domain 1"/>
    <property type="match status" value="1"/>
</dbReference>
<evidence type="ECO:0000256" key="2">
    <source>
        <dbReference type="ARBA" id="ARBA00022741"/>
    </source>
</evidence>
<organism evidence="6 7">
    <name type="scientific">Galerina marginata (strain CBS 339.88)</name>
    <dbReference type="NCBI Taxonomy" id="685588"/>
    <lineage>
        <taxon>Eukaryota</taxon>
        <taxon>Fungi</taxon>
        <taxon>Dikarya</taxon>
        <taxon>Basidiomycota</taxon>
        <taxon>Agaricomycotina</taxon>
        <taxon>Agaricomycetes</taxon>
        <taxon>Agaricomycetidae</taxon>
        <taxon>Agaricales</taxon>
        <taxon>Agaricineae</taxon>
        <taxon>Strophariaceae</taxon>
        <taxon>Galerina</taxon>
    </lineage>
</organism>
<keyword evidence="1" id="KW-0808">Transferase</keyword>
<feature type="region of interest" description="Disordered" evidence="4">
    <location>
        <begin position="321"/>
        <end position="371"/>
    </location>
</feature>
<dbReference type="PROSITE" id="PS50011">
    <property type="entry name" value="PROTEIN_KINASE_DOM"/>
    <property type="match status" value="1"/>
</dbReference>
<dbReference type="GO" id="GO:0005524">
    <property type="term" value="F:ATP binding"/>
    <property type="evidence" value="ECO:0007669"/>
    <property type="project" value="UniProtKB-KW"/>
</dbReference>
<feature type="compositionally biased region" description="Low complexity" evidence="4">
    <location>
        <begin position="531"/>
        <end position="558"/>
    </location>
</feature>
<accession>A0A067TRJ3</accession>
<feature type="compositionally biased region" description="Basic and acidic residues" evidence="4">
    <location>
        <begin position="559"/>
        <end position="589"/>
    </location>
</feature>
<evidence type="ECO:0000259" key="5">
    <source>
        <dbReference type="PROSITE" id="PS50011"/>
    </source>
</evidence>
<feature type="region of interest" description="Disordered" evidence="4">
    <location>
        <begin position="531"/>
        <end position="598"/>
    </location>
</feature>
<evidence type="ECO:0000256" key="1">
    <source>
        <dbReference type="ARBA" id="ARBA00022527"/>
    </source>
</evidence>
<feature type="compositionally biased region" description="Low complexity" evidence="4">
    <location>
        <begin position="336"/>
        <end position="360"/>
    </location>
</feature>